<dbReference type="AlphaFoldDB" id="I2NSM8"/>
<feature type="region of interest" description="Disordered" evidence="1">
    <location>
        <begin position="1"/>
        <end position="37"/>
    </location>
</feature>
<dbReference type="PATRIC" id="fig|1095748.3.peg.1304"/>
<accession>I2NSM8</accession>
<protein>
    <submittedName>
        <fullName evidence="2">Uncharacterized protein</fullName>
    </submittedName>
</protein>
<reference evidence="2 3" key="1">
    <citation type="submission" date="2012-04" db="EMBL/GenBank/DDBJ databases">
        <authorList>
            <person name="Harkins D.M."/>
            <person name="Madupu R."/>
            <person name="Durkin A.S."/>
            <person name="Torralba M."/>
            <person name="Methe B."/>
            <person name="Sutton G.G."/>
            <person name="Nelson K.E."/>
        </authorList>
    </citation>
    <scope>NUCLEOTIDE SEQUENCE [LARGE SCALE GENOMIC DNA]</scope>
    <source>
        <strain evidence="2 3">VK64</strain>
    </source>
</reference>
<evidence type="ECO:0000313" key="2">
    <source>
        <dbReference type="EMBL" id="EIG28839.1"/>
    </source>
</evidence>
<sequence length="37" mass="3927">MKRSSENGAVGFTEPSTPFSDDPDIYSAQSCVSSESL</sequence>
<evidence type="ECO:0000256" key="1">
    <source>
        <dbReference type="SAM" id="MobiDB-lite"/>
    </source>
</evidence>
<gene>
    <name evidence="2" type="ORF">HMPREF1051_2418</name>
</gene>
<proteinExistence type="predicted"/>
<name>I2NSM8_NEISI</name>
<dbReference type="Proteomes" id="UP000004473">
    <property type="component" value="Unassembled WGS sequence"/>
</dbReference>
<feature type="compositionally biased region" description="Polar residues" evidence="1">
    <location>
        <begin position="27"/>
        <end position="37"/>
    </location>
</feature>
<organism evidence="2 3">
    <name type="scientific">Neisseria sicca VK64</name>
    <dbReference type="NCBI Taxonomy" id="1095748"/>
    <lineage>
        <taxon>Bacteria</taxon>
        <taxon>Pseudomonadati</taxon>
        <taxon>Pseudomonadota</taxon>
        <taxon>Betaproteobacteria</taxon>
        <taxon>Neisseriales</taxon>
        <taxon>Neisseriaceae</taxon>
        <taxon>Neisseria</taxon>
    </lineage>
</organism>
<comment type="caution">
    <text evidence="2">The sequence shown here is derived from an EMBL/GenBank/DDBJ whole genome shotgun (WGS) entry which is preliminary data.</text>
</comment>
<evidence type="ECO:0000313" key="3">
    <source>
        <dbReference type="Proteomes" id="UP000004473"/>
    </source>
</evidence>
<dbReference type="EMBL" id="AJMT01000095">
    <property type="protein sequence ID" value="EIG28839.1"/>
    <property type="molecule type" value="Genomic_DNA"/>
</dbReference>